<dbReference type="InterPro" id="IPR036890">
    <property type="entry name" value="HATPase_C_sf"/>
</dbReference>
<evidence type="ECO:0000256" key="3">
    <source>
        <dbReference type="ARBA" id="ARBA00023012"/>
    </source>
</evidence>
<keyword evidence="4" id="KW-1133">Transmembrane helix</keyword>
<dbReference type="InterPro" id="IPR015943">
    <property type="entry name" value="WD40/YVTN_repeat-like_dom_sf"/>
</dbReference>
<evidence type="ECO:0000313" key="7">
    <source>
        <dbReference type="EMBL" id="GGY13746.1"/>
    </source>
</evidence>
<evidence type="ECO:0000259" key="6">
    <source>
        <dbReference type="SMART" id="SM00387"/>
    </source>
</evidence>
<dbReference type="Gene3D" id="2.60.40.10">
    <property type="entry name" value="Immunoglobulins"/>
    <property type="match status" value="1"/>
</dbReference>
<feature type="chain" id="PRO_5046578181" evidence="5">
    <location>
        <begin position="20"/>
        <end position="999"/>
    </location>
</feature>
<proteinExistence type="predicted"/>
<keyword evidence="3" id="KW-0902">Two-component regulatory system</keyword>
<dbReference type="Gene3D" id="2.130.10.10">
    <property type="entry name" value="YVTN repeat-like/Quinoprotein amine dehydrogenase"/>
    <property type="match status" value="3"/>
</dbReference>
<keyword evidence="8" id="KW-1185">Reference proteome</keyword>
<dbReference type="Gene3D" id="1.20.5.1930">
    <property type="match status" value="1"/>
</dbReference>
<dbReference type="InterPro" id="IPR013783">
    <property type="entry name" value="Ig-like_fold"/>
</dbReference>
<dbReference type="Gene3D" id="3.30.565.10">
    <property type="entry name" value="Histidine kinase-like ATPase, C-terminal domain"/>
    <property type="match status" value="1"/>
</dbReference>
<keyword evidence="1" id="KW-0808">Transferase</keyword>
<dbReference type="SUPFAM" id="SSF55874">
    <property type="entry name" value="ATPase domain of HSP90 chaperone/DNA topoisomerase II/histidine kinase"/>
    <property type="match status" value="1"/>
</dbReference>
<gene>
    <name evidence="7" type="ORF">GCM10008098_00450</name>
</gene>
<reference evidence="8" key="1">
    <citation type="journal article" date="2019" name="Int. J. Syst. Evol. Microbiol.">
        <title>The Global Catalogue of Microorganisms (GCM) 10K type strain sequencing project: providing services to taxonomists for standard genome sequencing and annotation.</title>
        <authorList>
            <consortium name="The Broad Institute Genomics Platform"/>
            <consortium name="The Broad Institute Genome Sequencing Center for Infectious Disease"/>
            <person name="Wu L."/>
            <person name="Ma J."/>
        </authorList>
    </citation>
    <scope>NUCLEOTIDE SEQUENCE [LARGE SCALE GENOMIC DNA]</scope>
    <source>
        <strain evidence="8">KCTC 22232</strain>
    </source>
</reference>
<keyword evidence="4" id="KW-0812">Transmembrane</keyword>
<feature type="signal peptide" evidence="5">
    <location>
        <begin position="1"/>
        <end position="19"/>
    </location>
</feature>
<comment type="caution">
    <text evidence="7">The sequence shown here is derived from an EMBL/GenBank/DDBJ whole genome shotgun (WGS) entry which is preliminary data.</text>
</comment>
<feature type="transmembrane region" description="Helical" evidence="4">
    <location>
        <begin position="745"/>
        <end position="763"/>
    </location>
</feature>
<dbReference type="Proteomes" id="UP000621898">
    <property type="component" value="Unassembled WGS sequence"/>
</dbReference>
<dbReference type="SMART" id="SM00387">
    <property type="entry name" value="HATPase_c"/>
    <property type="match status" value="1"/>
</dbReference>
<keyword evidence="4" id="KW-0472">Membrane</keyword>
<dbReference type="PANTHER" id="PTHR24421">
    <property type="entry name" value="NITRATE/NITRITE SENSOR PROTEIN NARX-RELATED"/>
    <property type="match status" value="1"/>
</dbReference>
<name>A0ABQ2ZGS1_9GAMM</name>
<accession>A0ABQ2ZGS1</accession>
<dbReference type="CDD" id="cd16917">
    <property type="entry name" value="HATPase_UhpB-NarQ-NarX-like"/>
    <property type="match status" value="1"/>
</dbReference>
<dbReference type="InterPro" id="IPR011712">
    <property type="entry name" value="Sig_transdc_His_kin_sub3_dim/P"/>
</dbReference>
<dbReference type="PANTHER" id="PTHR24421:SF62">
    <property type="entry name" value="SENSORY TRANSDUCTION HISTIDINE KINASE"/>
    <property type="match status" value="1"/>
</dbReference>
<dbReference type="SUPFAM" id="SSF63829">
    <property type="entry name" value="Calcium-dependent phosphotriesterase"/>
    <property type="match status" value="3"/>
</dbReference>
<dbReference type="EMBL" id="BMXT01000001">
    <property type="protein sequence ID" value="GGY13746.1"/>
    <property type="molecule type" value="Genomic_DNA"/>
</dbReference>
<dbReference type="Pfam" id="PF07730">
    <property type="entry name" value="HisKA_3"/>
    <property type="match status" value="1"/>
</dbReference>
<dbReference type="Pfam" id="PF02518">
    <property type="entry name" value="HATPase_c"/>
    <property type="match status" value="1"/>
</dbReference>
<dbReference type="InterPro" id="IPR050482">
    <property type="entry name" value="Sensor_HK_TwoCompSys"/>
</dbReference>
<dbReference type="Pfam" id="PF07495">
    <property type="entry name" value="Y_Y_Y"/>
    <property type="match status" value="1"/>
</dbReference>
<dbReference type="InterPro" id="IPR011123">
    <property type="entry name" value="Y_Y_Y"/>
</dbReference>
<dbReference type="Pfam" id="PF07494">
    <property type="entry name" value="Reg_prop"/>
    <property type="match status" value="7"/>
</dbReference>
<sequence length="999" mass="109121">MQLALALLCAMAPLRSAIALDPSKALTQYVHSSWRTSDGLPQSSVMKVLETKDGYLWIGTQAGLARFDGVRFTNFDRSNTPALEDDWICDLAEDGDGTLWIGTSHGGVTIYRGGRFSHFDSVAARGALTLAVTVDGSVWLGGYGGMTHVKDGKVIRTYTVADGLSGDPVARVLGDRNGSLWVATPSGLDQLTGDKFVAYTSRDGLPGNDVIDMGLDAKDMLWVKTQNAEPTRRMDGHFQPWIIPGIAGAGIHDILEDRDGNLWIASLTAGLFKISGQQVTHFSTKDGLSSNEIISLYEDRAGNIWVGTNEGGLDRFQNGSFTSYSRENGLAGDRTYSVMEDHAGDIWVTTPAGLNQLHGDRFHVFTTADGLPSNDVWALAEDHQQNLLIGTARNGLARMTDGHVVPGLVARDGIPDYLLTAIVEDHQHALWIATRGGGLVRRADDRVTTYSRETGLLSNFIYALTEDDKGTLWIATSDGLNSVTDGHIKSYADNPLLAHAWIVALHIDAKHVLWIGTIGRGLFRLEHGHITRYTTRQGLLNDTVNSIQDDRAGNLWIGSDKGIYRLTTHELDAIAVGTGTMMQPLVFGEADGMKSSETNTGTQPSSWRAHDGRLWFPTPRGLVVVDPARISLSDQPRPAMVEQLLADEVDTNLAAPVRLAAGTRRLEIHYTAPNLSTPKRTRFRYRLDGFDEQWIAGSAQRVAQYTNLSPGRYTFHVGASDDAGRWGSREGILHFELLPQFYQTWWFHLLGGLAAILVLLGFYRMRVNWLHARAAVLEERQRIAGEIHDSLAQGLSGIVFQTEAALISMERAPAMTSKHLIAARDLAKSSLDDARYSVLNLSPPILDQKSLLESLSAMARQLTGGRVDELDVHSSGTAWVVPAEAKHHIVLIAQEAVSNAMQHGSARTISINLTFAADTLRLAVTDDGTGFDPDSDAREHARGHGMGNMRHRALSLGARLEVTSEVGTGTRIFLSIPRPGLLTRWWQRLRGAGVSRIDG</sequence>
<evidence type="ECO:0000256" key="2">
    <source>
        <dbReference type="ARBA" id="ARBA00022777"/>
    </source>
</evidence>
<keyword evidence="5" id="KW-0732">Signal</keyword>
<organism evidence="7 8">
    <name type="scientific">Rhodanobacter panaciterrae</name>
    <dbReference type="NCBI Taxonomy" id="490572"/>
    <lineage>
        <taxon>Bacteria</taxon>
        <taxon>Pseudomonadati</taxon>
        <taxon>Pseudomonadota</taxon>
        <taxon>Gammaproteobacteria</taxon>
        <taxon>Lysobacterales</taxon>
        <taxon>Rhodanobacteraceae</taxon>
        <taxon>Rhodanobacter</taxon>
    </lineage>
</organism>
<dbReference type="InterPro" id="IPR011110">
    <property type="entry name" value="Reg_prop"/>
</dbReference>
<evidence type="ECO:0000256" key="1">
    <source>
        <dbReference type="ARBA" id="ARBA00022679"/>
    </source>
</evidence>
<evidence type="ECO:0000313" key="8">
    <source>
        <dbReference type="Proteomes" id="UP000621898"/>
    </source>
</evidence>
<feature type="domain" description="Histidine kinase/HSP90-like ATPase" evidence="6">
    <location>
        <begin position="884"/>
        <end position="980"/>
    </location>
</feature>
<keyword evidence="2" id="KW-0418">Kinase</keyword>
<evidence type="ECO:0000256" key="4">
    <source>
        <dbReference type="SAM" id="Phobius"/>
    </source>
</evidence>
<protein>
    <submittedName>
        <fullName evidence="7">GGDEF domain-containing protein</fullName>
    </submittedName>
</protein>
<dbReference type="InterPro" id="IPR003594">
    <property type="entry name" value="HATPase_dom"/>
</dbReference>
<evidence type="ECO:0000256" key="5">
    <source>
        <dbReference type="SAM" id="SignalP"/>
    </source>
</evidence>